<proteinExistence type="predicted"/>
<name>A0A2N9Y6E2_9NEIS</name>
<dbReference type="RefSeq" id="WP_100115901.1">
    <property type="nucleotide sequence ID" value="NZ_MEIV01000017.1"/>
</dbReference>
<comment type="caution">
    <text evidence="1">The sequence shown here is derived from an EMBL/GenBank/DDBJ whole genome shotgun (WGS) entry which is preliminary data.</text>
</comment>
<dbReference type="EMBL" id="MEIV01000017">
    <property type="protein sequence ID" value="PIT64367.1"/>
    <property type="molecule type" value="Genomic_DNA"/>
</dbReference>
<dbReference type="InterPro" id="IPR019292">
    <property type="entry name" value="McrC"/>
</dbReference>
<dbReference type="InterPro" id="IPR014407">
    <property type="entry name" value="McrC_bac"/>
</dbReference>
<gene>
    <name evidence="1" type="ORF">BHC47_10260</name>
</gene>
<evidence type="ECO:0000313" key="2">
    <source>
        <dbReference type="Proteomes" id="UP000231094"/>
    </source>
</evidence>
<accession>A0A2N9Y6E2</accession>
<organism evidence="1 2">
    <name type="scientific">Snodgrassella alvi</name>
    <dbReference type="NCBI Taxonomy" id="1196083"/>
    <lineage>
        <taxon>Bacteria</taxon>
        <taxon>Pseudomonadati</taxon>
        <taxon>Pseudomonadota</taxon>
        <taxon>Betaproteobacteria</taxon>
        <taxon>Neisseriales</taxon>
        <taxon>Neisseriaceae</taxon>
        <taxon>Snodgrassella</taxon>
    </lineage>
</organism>
<dbReference type="Pfam" id="PF10117">
    <property type="entry name" value="McrBC"/>
    <property type="match status" value="1"/>
</dbReference>
<evidence type="ECO:0000313" key="1">
    <source>
        <dbReference type="EMBL" id="PIT64367.1"/>
    </source>
</evidence>
<dbReference type="GO" id="GO:0009307">
    <property type="term" value="P:DNA restriction-modification system"/>
    <property type="evidence" value="ECO:0007669"/>
    <property type="project" value="InterPro"/>
</dbReference>
<sequence length="371" mass="43117">MSNKQETSTTVAKIPIKNIWLLLLYASNLYRSLGKQQRIQLENNPEDLIKLAAKLYCDVTEKLMRSLSCGYIQQTQILNRVRGKIDILATVRQHLLEKGRIQCQFEVLTIDTPKNRYIHAAAHTLLRLVKDKKLKIQCQKIISRFNTLKIGQSTHYDFKADYFDRSGTQDRYLLTLCRLIFKMAIPTEQAGVQSAEQINKTDTWLRQLFEKATIGFARVNLPASSWKIRSGKRLFWQQESASNHINKFLPDMQTDLIIEHAACQHRMIIDTKCTSIIRQSSFYNNKKFKSEHIYQLYAYLRSQENTADTPSFHATGMLLYPAIDENINEHVIIQNHTIRFSTINLQEDSRLIRKNLLCLLSQCNCTLTNNE</sequence>
<dbReference type="Proteomes" id="UP000231094">
    <property type="component" value="Unassembled WGS sequence"/>
</dbReference>
<dbReference type="PANTHER" id="PTHR38733">
    <property type="entry name" value="PROTEIN MCRC"/>
    <property type="match status" value="1"/>
</dbReference>
<protein>
    <recommendedName>
        <fullName evidence="3">5-methylcytosine-specific restriction endonuclease system specificity protein McrC</fullName>
    </recommendedName>
</protein>
<dbReference type="PANTHER" id="PTHR38733:SF1">
    <property type="entry name" value="TYPE IV METHYL-DIRECTED RESTRICTION ENZYME ECOKMCRBC"/>
    <property type="match status" value="1"/>
</dbReference>
<dbReference type="PIRSF" id="PIRSF003109">
    <property type="entry name" value="McrC"/>
    <property type="match status" value="1"/>
</dbReference>
<dbReference type="AlphaFoldDB" id="A0A2N9Y6E2"/>
<evidence type="ECO:0008006" key="3">
    <source>
        <dbReference type="Google" id="ProtNLM"/>
    </source>
</evidence>
<reference evidence="1 2" key="1">
    <citation type="journal article" date="2017" name="MBio">
        <title>Type VI secretion-mediated competition in the bee gut microbiome.</title>
        <authorList>
            <person name="Steele M.I."/>
            <person name="Kwong W.K."/>
            <person name="Powell J.E."/>
            <person name="Whiteley M."/>
            <person name="Moran N.A."/>
        </authorList>
    </citation>
    <scope>NUCLEOTIDE SEQUENCE [LARGE SCALE GENOMIC DNA]</scope>
    <source>
        <strain evidence="1 2">PEB0171</strain>
    </source>
</reference>